<feature type="transmembrane region" description="Helical" evidence="1">
    <location>
        <begin position="5"/>
        <end position="26"/>
    </location>
</feature>
<keyword evidence="3" id="KW-1185">Reference proteome</keyword>
<protein>
    <recommendedName>
        <fullName evidence="4">DUF3185 domain-containing protein</fullName>
    </recommendedName>
</protein>
<evidence type="ECO:0000313" key="2">
    <source>
        <dbReference type="EMBL" id="KZC23958.1"/>
    </source>
</evidence>
<organism evidence="2 3">
    <name type="scientific">Rhodanobacter thiooxydans</name>
    <dbReference type="NCBI Taxonomy" id="416169"/>
    <lineage>
        <taxon>Bacteria</taxon>
        <taxon>Pseudomonadati</taxon>
        <taxon>Pseudomonadota</taxon>
        <taxon>Gammaproteobacteria</taxon>
        <taxon>Lysobacterales</taxon>
        <taxon>Rhodanobacteraceae</taxon>
        <taxon>Rhodanobacter</taxon>
    </lineage>
</organism>
<gene>
    <name evidence="2" type="ORF">RHOFW104T7_11200</name>
</gene>
<feature type="transmembrane region" description="Helical" evidence="1">
    <location>
        <begin position="51"/>
        <end position="69"/>
    </location>
</feature>
<comment type="caution">
    <text evidence="2">The sequence shown here is derived from an EMBL/GenBank/DDBJ whole genome shotgun (WGS) entry which is preliminary data.</text>
</comment>
<reference evidence="2 3" key="1">
    <citation type="journal article" date="2016" name="MBio">
        <title>Lateral Gene Transfer in a Heavy Metal-Contaminated-Groundwater Microbial Community.</title>
        <authorList>
            <person name="Hemme C.L."/>
            <person name="Green S.J."/>
            <person name="Rishishwar L."/>
            <person name="Prakash O."/>
            <person name="Pettenato A."/>
            <person name="Chakraborty R."/>
            <person name="Deutschbauer A.M."/>
            <person name="Van Nostrand J.D."/>
            <person name="Wu L."/>
            <person name="He Z."/>
            <person name="Jordan I.K."/>
            <person name="Hazen T.C."/>
            <person name="Arkin A.P."/>
            <person name="Kostka J.E."/>
            <person name="Zhou J."/>
        </authorList>
    </citation>
    <scope>NUCLEOTIDE SEQUENCE [LARGE SCALE GENOMIC DNA]</scope>
    <source>
        <strain evidence="2 3">FW104-T7</strain>
    </source>
</reference>
<dbReference type="AlphaFoldDB" id="A0A154QIF9"/>
<keyword evidence="1" id="KW-1133">Transmembrane helix</keyword>
<keyword evidence="1" id="KW-0812">Transmembrane</keyword>
<proteinExistence type="predicted"/>
<keyword evidence="1" id="KW-0472">Membrane</keyword>
<dbReference type="eggNOG" id="ENOG502ZNE4">
    <property type="taxonomic scope" value="Bacteria"/>
</dbReference>
<name>A0A154QIF9_9GAMM</name>
<dbReference type="Proteomes" id="UP000076131">
    <property type="component" value="Unassembled WGS sequence"/>
</dbReference>
<evidence type="ECO:0000256" key="1">
    <source>
        <dbReference type="SAM" id="Phobius"/>
    </source>
</evidence>
<dbReference type="RefSeq" id="WP_008439314.1">
    <property type="nucleotide sequence ID" value="NZ_LVJS01000037.1"/>
</dbReference>
<accession>A0A154QIF9</accession>
<evidence type="ECO:0008006" key="4">
    <source>
        <dbReference type="Google" id="ProtNLM"/>
    </source>
</evidence>
<dbReference type="STRING" id="416169.RHOFW104T7_11200"/>
<dbReference type="EMBL" id="LVJS01000037">
    <property type="protein sequence ID" value="KZC23958.1"/>
    <property type="molecule type" value="Genomic_DNA"/>
</dbReference>
<evidence type="ECO:0000313" key="3">
    <source>
        <dbReference type="Proteomes" id="UP000076131"/>
    </source>
</evidence>
<sequence>MRAGLIIVGIILIVAGIWVVAGHAFYQDTDTLLQVGSAKITATHDKGVPQWIGIAGIVVGALLAVGGFMQKR</sequence>